<dbReference type="KEGG" id="tng:GSTEN00000840G001"/>
<feature type="non-terminal residue" evidence="2">
    <location>
        <position position="1"/>
    </location>
</feature>
<sequence>DYPSAGGASARRGAGRRFRTGRRDGGGDDICGAGGLHAVLRAVGAPGGGVFGGRGAFCSPPGLPCEERRGARRHSRLLCGGGPSVSAEDSIRTGQWQLQHRCE</sequence>
<reference evidence="2" key="1">
    <citation type="journal article" date="2004" name="Nature">
        <title>Genome duplication in the teleost fish Tetraodon nigroviridis reveals the early vertebrate proto-karyotype.</title>
        <authorList>
            <person name="Jaillon O."/>
            <person name="Aury J.-M."/>
            <person name="Brunet F."/>
            <person name="Petit J.-L."/>
            <person name="Stange-Thomann N."/>
            <person name="Mauceli E."/>
            <person name="Bouneau L."/>
            <person name="Fischer C."/>
            <person name="Ozouf-Costaz C."/>
            <person name="Bernot A."/>
            <person name="Nicaud S."/>
            <person name="Jaffe D."/>
            <person name="Fisher S."/>
            <person name="Lutfalla G."/>
            <person name="Dossat C."/>
            <person name="Segurens B."/>
            <person name="Dasilva C."/>
            <person name="Salanoubat M."/>
            <person name="Levy M."/>
            <person name="Boudet N."/>
            <person name="Castellano S."/>
            <person name="Anthouard V."/>
            <person name="Jubin C."/>
            <person name="Castelli V."/>
            <person name="Katinka M."/>
            <person name="Vacherie B."/>
            <person name="Biemont C."/>
            <person name="Skalli Z."/>
            <person name="Cattolico L."/>
            <person name="Poulain J."/>
            <person name="De Berardinis V."/>
            <person name="Cruaud C."/>
            <person name="Duprat S."/>
            <person name="Brottier P."/>
            <person name="Coutanceau J.-P."/>
            <person name="Gouzy J."/>
            <person name="Parra G."/>
            <person name="Lardier G."/>
            <person name="Chapple C."/>
            <person name="McKernan K.J."/>
            <person name="McEwan P."/>
            <person name="Bosak S."/>
            <person name="Kellis M."/>
            <person name="Volff J.-N."/>
            <person name="Guigo R."/>
            <person name="Zody M.C."/>
            <person name="Mesirov J."/>
            <person name="Lindblad-Toh K."/>
            <person name="Birren B."/>
            <person name="Nusbaum C."/>
            <person name="Kahn D."/>
            <person name="Robinson-Rechavi M."/>
            <person name="Laudet V."/>
            <person name="Schachter V."/>
            <person name="Quetier F."/>
            <person name="Saurin W."/>
            <person name="Scarpelli C."/>
            <person name="Wincker P."/>
            <person name="Lander E.S."/>
            <person name="Weissenbach J."/>
            <person name="Roest Crollius H."/>
        </authorList>
    </citation>
    <scope>NUCLEOTIDE SEQUENCE [LARGE SCALE GENOMIC DNA]</scope>
</reference>
<evidence type="ECO:0000313" key="2">
    <source>
        <dbReference type="EMBL" id="CAF87831.1"/>
    </source>
</evidence>
<proteinExistence type="predicted"/>
<organism evidence="2">
    <name type="scientific">Tetraodon nigroviridis</name>
    <name type="common">Spotted green pufferfish</name>
    <name type="synonym">Chelonodon nigroviridis</name>
    <dbReference type="NCBI Taxonomy" id="99883"/>
    <lineage>
        <taxon>Eukaryota</taxon>
        <taxon>Metazoa</taxon>
        <taxon>Chordata</taxon>
        <taxon>Craniata</taxon>
        <taxon>Vertebrata</taxon>
        <taxon>Euteleostomi</taxon>
        <taxon>Actinopterygii</taxon>
        <taxon>Neopterygii</taxon>
        <taxon>Teleostei</taxon>
        <taxon>Neoteleostei</taxon>
        <taxon>Acanthomorphata</taxon>
        <taxon>Eupercaria</taxon>
        <taxon>Tetraodontiformes</taxon>
        <taxon>Tetradontoidea</taxon>
        <taxon>Tetraodontidae</taxon>
        <taxon>Tetraodon</taxon>
    </lineage>
</organism>
<comment type="caution">
    <text evidence="2">The sequence shown here is derived from an EMBL/GenBank/DDBJ whole genome shotgun (WGS) entry which is preliminary data.</text>
</comment>
<dbReference type="AlphaFoldDB" id="Q4TH01"/>
<reference evidence="2" key="2">
    <citation type="submission" date="2004-02" db="EMBL/GenBank/DDBJ databases">
        <authorList>
            <consortium name="Genoscope"/>
            <consortium name="Whitehead Institute Centre for Genome Research"/>
        </authorList>
    </citation>
    <scope>NUCLEOTIDE SEQUENCE</scope>
</reference>
<dbReference type="EMBL" id="CAAE01003348">
    <property type="protein sequence ID" value="CAF87831.1"/>
    <property type="molecule type" value="Genomic_DNA"/>
</dbReference>
<feature type="region of interest" description="Disordered" evidence="1">
    <location>
        <begin position="1"/>
        <end position="27"/>
    </location>
</feature>
<name>Q4TH01_TETNG</name>
<gene>
    <name evidence="2" type="ORF">GSTENG00000840001</name>
</gene>
<evidence type="ECO:0000256" key="1">
    <source>
        <dbReference type="SAM" id="MobiDB-lite"/>
    </source>
</evidence>
<accession>Q4TH01</accession>
<feature type="compositionally biased region" description="Low complexity" evidence="1">
    <location>
        <begin position="1"/>
        <end position="12"/>
    </location>
</feature>
<protein>
    <submittedName>
        <fullName evidence="2">(spotted green pufferfish) hypothetical protein</fullName>
    </submittedName>
</protein>